<dbReference type="AlphaFoldDB" id="A0A9W9JCP7"/>
<dbReference type="InterPro" id="IPR023214">
    <property type="entry name" value="HAD_sf"/>
</dbReference>
<dbReference type="Gene3D" id="3.40.50.1000">
    <property type="entry name" value="HAD superfamily/HAD-like"/>
    <property type="match status" value="1"/>
</dbReference>
<dbReference type="PANTHER" id="PTHR43611:SF3">
    <property type="entry name" value="FLAVIN MONONUCLEOTIDE HYDROLASE 1, CHLOROPLATIC"/>
    <property type="match status" value="1"/>
</dbReference>
<evidence type="ECO:0000313" key="1">
    <source>
        <dbReference type="EMBL" id="KAJ5194358.1"/>
    </source>
</evidence>
<organism evidence="1 2">
    <name type="scientific">Penicillium cf. griseofulvum</name>
    <dbReference type="NCBI Taxonomy" id="2972120"/>
    <lineage>
        <taxon>Eukaryota</taxon>
        <taxon>Fungi</taxon>
        <taxon>Dikarya</taxon>
        <taxon>Ascomycota</taxon>
        <taxon>Pezizomycotina</taxon>
        <taxon>Eurotiomycetes</taxon>
        <taxon>Eurotiomycetidae</taxon>
        <taxon>Eurotiales</taxon>
        <taxon>Aspergillaceae</taxon>
        <taxon>Penicillium</taxon>
    </lineage>
</organism>
<dbReference type="GO" id="GO:0016791">
    <property type="term" value="F:phosphatase activity"/>
    <property type="evidence" value="ECO:0007669"/>
    <property type="project" value="UniProtKB-ARBA"/>
</dbReference>
<reference evidence="1" key="2">
    <citation type="journal article" date="2023" name="IMA Fungus">
        <title>Comparative genomic study of the Penicillium genus elucidates a diverse pangenome and 15 lateral gene transfer events.</title>
        <authorList>
            <person name="Petersen C."/>
            <person name="Sorensen T."/>
            <person name="Nielsen M.R."/>
            <person name="Sondergaard T.E."/>
            <person name="Sorensen J.L."/>
            <person name="Fitzpatrick D.A."/>
            <person name="Frisvad J.C."/>
            <person name="Nielsen K.L."/>
        </authorList>
    </citation>
    <scope>NUCLEOTIDE SEQUENCE</scope>
    <source>
        <strain evidence="1">IBT 16849</strain>
    </source>
</reference>
<evidence type="ECO:0000313" key="2">
    <source>
        <dbReference type="Proteomes" id="UP001150879"/>
    </source>
</evidence>
<reference evidence="1" key="1">
    <citation type="submission" date="2022-11" db="EMBL/GenBank/DDBJ databases">
        <authorList>
            <person name="Petersen C."/>
        </authorList>
    </citation>
    <scope>NUCLEOTIDE SEQUENCE</scope>
    <source>
        <strain evidence="1">IBT 16849</strain>
    </source>
</reference>
<dbReference type="Proteomes" id="UP001150879">
    <property type="component" value="Unassembled WGS sequence"/>
</dbReference>
<gene>
    <name evidence="1" type="ORF">N7472_006824</name>
</gene>
<keyword evidence="2" id="KW-1185">Reference proteome</keyword>
<dbReference type="InterPro" id="IPR023198">
    <property type="entry name" value="PGP-like_dom2"/>
</dbReference>
<dbReference type="InterPro" id="IPR006439">
    <property type="entry name" value="HAD-SF_hydro_IA"/>
</dbReference>
<dbReference type="NCBIfam" id="TIGR01509">
    <property type="entry name" value="HAD-SF-IA-v3"/>
    <property type="match status" value="1"/>
</dbReference>
<dbReference type="PANTHER" id="PTHR43611">
    <property type="entry name" value="ALPHA-D-GLUCOSE 1-PHOSPHATE PHOSPHATASE"/>
    <property type="match status" value="1"/>
</dbReference>
<sequence length="534" mass="60433">NCVQLAHLLLLKNSTMEPPLKVVVLDLWDILLSQPVPVSTTISRHVLKDIFTTDIWHSYECGQLSDDDICKEIAVRYSLDVADVVGILEQTQKITTQNESLIQSLQALKGKDENGVILCAMLNISTAGYAAIRHRIAEWAIFDRVFTSSQTGMRKPDLGFYQHVLSETRQSPGEVIFVESNPEHVLPARSVGSHVILHTDESSLFQSLHNLLGNPVERGNEFLRVNAKQLDSVTNTGVTIRDNFTQLLILEATNNRELIYLEEHSRTWNYFIGKSLLTSTTYPDDFDTTCTALTVLEPDIKIVSSVMDELVGYVSNDGIVLTYFDRSRPRVDPVVCVNVMRLFYKHGRGHELQKTLHWVRDVLKSRAYIEGTRYYPTPEAFLYFLSRLLENANDIYIHGELFHILRERVKERVGLPGDALCLAMRILTCQYVGVPDEADLAKLRSMQHADGGWEPGWVYRYGKTDVRIGNRGLATALAVNALSQAEVYKTSQDARPAQEGVFSTSIPTGFKTFYWTVVNWIYSYPQSVKTSSYK</sequence>
<protein>
    <submittedName>
        <fullName evidence="1">Uncharacterized protein</fullName>
    </submittedName>
</protein>
<dbReference type="OrthoDB" id="2012566at2759"/>
<proteinExistence type="predicted"/>
<comment type="caution">
    <text evidence="1">The sequence shown here is derived from an EMBL/GenBank/DDBJ whole genome shotgun (WGS) entry which is preliminary data.</text>
</comment>
<dbReference type="SUPFAM" id="SSF56784">
    <property type="entry name" value="HAD-like"/>
    <property type="match status" value="1"/>
</dbReference>
<dbReference type="InterPro" id="IPR036412">
    <property type="entry name" value="HAD-like_sf"/>
</dbReference>
<accession>A0A9W9JCP7</accession>
<dbReference type="EMBL" id="JAPQKP010000004">
    <property type="protein sequence ID" value="KAJ5194358.1"/>
    <property type="molecule type" value="Genomic_DNA"/>
</dbReference>
<feature type="non-terminal residue" evidence="1">
    <location>
        <position position="534"/>
    </location>
</feature>
<dbReference type="Gene3D" id="1.10.150.240">
    <property type="entry name" value="Putative phosphatase, domain 2"/>
    <property type="match status" value="1"/>
</dbReference>
<name>A0A9W9JCP7_9EURO</name>